<comment type="caution">
    <text evidence="2">The sequence shown here is derived from an EMBL/GenBank/DDBJ whole genome shotgun (WGS) entry which is preliminary data.</text>
</comment>
<sequence length="257" mass="27097">MCTAPLAGVNLAAPRNPRLFLLTAGEGELGAGGGGGGEVSRLAVLLSLLRRGNRREGDAPARDEAASGKHDASSLPFPLSPPVCPLHGGVCQNHILPKASFRLSVQVAPLPTHTHTHTDRNHINFQPGSVHVPGGKTAVKGHSGSGDGFPCVRGQNPITPPRKSAPARLLTQSFAFPQSRGEQRHNTHTSGGSGGLPHHLLSTRTPDVANYDLENNFPDQVLRAILNSPKHPHHHFPLLTLHPQAGTPHTPIPGTSR</sequence>
<name>A0A5B7HFY2_PORTR</name>
<keyword evidence="3" id="KW-1185">Reference proteome</keyword>
<feature type="region of interest" description="Disordered" evidence="1">
    <location>
        <begin position="176"/>
        <end position="203"/>
    </location>
</feature>
<reference evidence="2 3" key="1">
    <citation type="submission" date="2019-05" db="EMBL/GenBank/DDBJ databases">
        <title>Another draft genome of Portunus trituberculatus and its Hox gene families provides insights of decapod evolution.</title>
        <authorList>
            <person name="Jeong J.-H."/>
            <person name="Song I."/>
            <person name="Kim S."/>
            <person name="Choi T."/>
            <person name="Kim D."/>
            <person name="Ryu S."/>
            <person name="Kim W."/>
        </authorList>
    </citation>
    <scope>NUCLEOTIDE SEQUENCE [LARGE SCALE GENOMIC DNA]</scope>
    <source>
        <tissue evidence="2">Muscle</tissue>
    </source>
</reference>
<protein>
    <submittedName>
        <fullName evidence="2">Uncharacterized protein</fullName>
    </submittedName>
</protein>
<dbReference type="EMBL" id="VSRR010027924">
    <property type="protein sequence ID" value="MPC68485.1"/>
    <property type="molecule type" value="Genomic_DNA"/>
</dbReference>
<evidence type="ECO:0000256" key="1">
    <source>
        <dbReference type="SAM" id="MobiDB-lite"/>
    </source>
</evidence>
<feature type="compositionally biased region" description="Basic and acidic residues" evidence="1">
    <location>
        <begin position="54"/>
        <end position="72"/>
    </location>
</feature>
<evidence type="ECO:0000313" key="2">
    <source>
        <dbReference type="EMBL" id="MPC68485.1"/>
    </source>
</evidence>
<feature type="region of interest" description="Disordered" evidence="1">
    <location>
        <begin position="53"/>
        <end position="74"/>
    </location>
</feature>
<proteinExistence type="predicted"/>
<gene>
    <name evidence="2" type="ORF">E2C01_062687</name>
</gene>
<dbReference type="Proteomes" id="UP000324222">
    <property type="component" value="Unassembled WGS sequence"/>
</dbReference>
<feature type="region of interest" description="Disordered" evidence="1">
    <location>
        <begin position="238"/>
        <end position="257"/>
    </location>
</feature>
<organism evidence="2 3">
    <name type="scientific">Portunus trituberculatus</name>
    <name type="common">Swimming crab</name>
    <name type="synonym">Neptunus trituberculatus</name>
    <dbReference type="NCBI Taxonomy" id="210409"/>
    <lineage>
        <taxon>Eukaryota</taxon>
        <taxon>Metazoa</taxon>
        <taxon>Ecdysozoa</taxon>
        <taxon>Arthropoda</taxon>
        <taxon>Crustacea</taxon>
        <taxon>Multicrustacea</taxon>
        <taxon>Malacostraca</taxon>
        <taxon>Eumalacostraca</taxon>
        <taxon>Eucarida</taxon>
        <taxon>Decapoda</taxon>
        <taxon>Pleocyemata</taxon>
        <taxon>Brachyura</taxon>
        <taxon>Eubrachyura</taxon>
        <taxon>Portunoidea</taxon>
        <taxon>Portunidae</taxon>
        <taxon>Portuninae</taxon>
        <taxon>Portunus</taxon>
    </lineage>
</organism>
<dbReference type="AlphaFoldDB" id="A0A5B7HFY2"/>
<accession>A0A5B7HFY2</accession>
<evidence type="ECO:0000313" key="3">
    <source>
        <dbReference type="Proteomes" id="UP000324222"/>
    </source>
</evidence>